<dbReference type="Proteomes" id="UP001382904">
    <property type="component" value="Unassembled WGS sequence"/>
</dbReference>
<comment type="caution">
    <text evidence="2">The sequence shown here is derived from an EMBL/GenBank/DDBJ whole genome shotgun (WGS) entry which is preliminary data.</text>
</comment>
<reference evidence="2 3" key="1">
    <citation type="submission" date="2024-03" db="EMBL/GenBank/DDBJ databases">
        <title>Novel Streptomyces species of biotechnological and ecological value are a feature of Machair soil.</title>
        <authorList>
            <person name="Prole J.R."/>
            <person name="Goodfellow M."/>
            <person name="Allenby N."/>
            <person name="Ward A.C."/>
        </authorList>
    </citation>
    <scope>NUCLEOTIDE SEQUENCE [LARGE SCALE GENOMIC DNA]</scope>
    <source>
        <strain evidence="2 3">MS1.HAVA.3</strain>
    </source>
</reference>
<keyword evidence="1" id="KW-0472">Membrane</keyword>
<name>A0ABU8U0K3_9ACTN</name>
<proteinExistence type="predicted"/>
<feature type="transmembrane region" description="Helical" evidence="1">
    <location>
        <begin position="20"/>
        <end position="49"/>
    </location>
</feature>
<evidence type="ECO:0000313" key="2">
    <source>
        <dbReference type="EMBL" id="MEJ8641410.1"/>
    </source>
</evidence>
<keyword evidence="3" id="KW-1185">Reference proteome</keyword>
<organism evidence="2 3">
    <name type="scientific">Streptomyces caledonius</name>
    <dbReference type="NCBI Taxonomy" id="3134107"/>
    <lineage>
        <taxon>Bacteria</taxon>
        <taxon>Bacillati</taxon>
        <taxon>Actinomycetota</taxon>
        <taxon>Actinomycetes</taxon>
        <taxon>Kitasatosporales</taxon>
        <taxon>Streptomycetaceae</taxon>
        <taxon>Streptomyces</taxon>
    </lineage>
</organism>
<keyword evidence="1" id="KW-1133">Transmembrane helix</keyword>
<keyword evidence="1" id="KW-0812">Transmembrane</keyword>
<dbReference type="EMBL" id="JBBKAM010000002">
    <property type="protein sequence ID" value="MEJ8641410.1"/>
    <property type="molecule type" value="Genomic_DNA"/>
</dbReference>
<accession>A0ABU8U0K3</accession>
<protein>
    <submittedName>
        <fullName evidence="2">Uncharacterized protein</fullName>
    </submittedName>
</protein>
<gene>
    <name evidence="2" type="ORF">WKI68_07820</name>
</gene>
<sequence>MAQQHETSLRLRLRYRFDHLVAGGTTALIGWLALGCLAVVIPASAVLVWTDRAAPTTLAGRLTAVWVSVGQTLKIGARSALPSTSWPP</sequence>
<evidence type="ECO:0000256" key="1">
    <source>
        <dbReference type="SAM" id="Phobius"/>
    </source>
</evidence>
<evidence type="ECO:0000313" key="3">
    <source>
        <dbReference type="Proteomes" id="UP001382904"/>
    </source>
</evidence>